<dbReference type="EMBL" id="JAWPEI010000010">
    <property type="protein sequence ID" value="KAK4713763.1"/>
    <property type="molecule type" value="Genomic_DNA"/>
</dbReference>
<comment type="caution">
    <text evidence="2">The sequence shown here is derived from an EMBL/GenBank/DDBJ whole genome shotgun (WGS) entry which is preliminary data.</text>
</comment>
<feature type="region of interest" description="Disordered" evidence="1">
    <location>
        <begin position="1"/>
        <end position="24"/>
    </location>
</feature>
<evidence type="ECO:0000256" key="1">
    <source>
        <dbReference type="SAM" id="MobiDB-lite"/>
    </source>
</evidence>
<sequence>MSTHLCNENSNTKPPDPPKPPSLETSLMEVDTMKEHSFKEILLNKGKELNRTYNSVGDPCNSNEDLSSEPIILTEEEKARIYLPWKHSVIVKLFGKKNISQLSENKTDGIMETDGTTHPHRSGLGLLHCEVYPAE</sequence>
<organism evidence="2 3">
    <name type="scientific">Solanum pinnatisectum</name>
    <name type="common">tansyleaf nightshade</name>
    <dbReference type="NCBI Taxonomy" id="50273"/>
    <lineage>
        <taxon>Eukaryota</taxon>
        <taxon>Viridiplantae</taxon>
        <taxon>Streptophyta</taxon>
        <taxon>Embryophyta</taxon>
        <taxon>Tracheophyta</taxon>
        <taxon>Spermatophyta</taxon>
        <taxon>Magnoliopsida</taxon>
        <taxon>eudicotyledons</taxon>
        <taxon>Gunneridae</taxon>
        <taxon>Pentapetalae</taxon>
        <taxon>asterids</taxon>
        <taxon>lamiids</taxon>
        <taxon>Solanales</taxon>
        <taxon>Solanaceae</taxon>
        <taxon>Solanoideae</taxon>
        <taxon>Solaneae</taxon>
        <taxon>Solanum</taxon>
    </lineage>
</organism>
<reference evidence="2 3" key="1">
    <citation type="submission" date="2023-10" db="EMBL/GenBank/DDBJ databases">
        <title>Genome-Wide Identification Analysis in wild type Solanum Pinnatisectum Reveals Some Genes Defensing Phytophthora Infestans.</title>
        <authorList>
            <person name="Sun C."/>
        </authorList>
    </citation>
    <scope>NUCLEOTIDE SEQUENCE [LARGE SCALE GENOMIC DNA]</scope>
    <source>
        <strain evidence="2">LQN</strain>
        <tissue evidence="2">Leaf</tissue>
    </source>
</reference>
<evidence type="ECO:0000313" key="3">
    <source>
        <dbReference type="Proteomes" id="UP001311915"/>
    </source>
</evidence>
<feature type="compositionally biased region" description="Polar residues" evidence="1">
    <location>
        <begin position="1"/>
        <end position="12"/>
    </location>
</feature>
<dbReference type="Proteomes" id="UP001311915">
    <property type="component" value="Unassembled WGS sequence"/>
</dbReference>
<protein>
    <submittedName>
        <fullName evidence="2">Uncharacterized protein</fullName>
    </submittedName>
</protein>
<gene>
    <name evidence="2" type="ORF">R3W88_019670</name>
</gene>
<accession>A0AAV9KKU0</accession>
<proteinExistence type="predicted"/>
<evidence type="ECO:0000313" key="2">
    <source>
        <dbReference type="EMBL" id="KAK4713763.1"/>
    </source>
</evidence>
<keyword evidence="3" id="KW-1185">Reference proteome</keyword>
<dbReference type="AlphaFoldDB" id="A0AAV9KKU0"/>
<name>A0AAV9KKU0_9SOLN</name>